<dbReference type="RefSeq" id="WP_095900949.1">
    <property type="nucleotide sequence ID" value="NZ_CP022383.1"/>
</dbReference>
<dbReference type="EMBL" id="CP022383">
    <property type="protein sequence ID" value="ATA78916.1"/>
    <property type="molecule type" value="Genomic_DNA"/>
</dbReference>
<organism evidence="2 3">
    <name type="scientific">Capnocytophaga sputigena</name>
    <dbReference type="NCBI Taxonomy" id="1019"/>
    <lineage>
        <taxon>Bacteria</taxon>
        <taxon>Pseudomonadati</taxon>
        <taxon>Bacteroidota</taxon>
        <taxon>Flavobacteriia</taxon>
        <taxon>Flavobacteriales</taxon>
        <taxon>Flavobacteriaceae</taxon>
        <taxon>Capnocytophaga</taxon>
    </lineage>
</organism>
<proteinExistence type="predicted"/>
<gene>
    <name evidence="2" type="ORF">CGC59_04145</name>
</gene>
<dbReference type="Proteomes" id="UP000217334">
    <property type="component" value="Chromosome"/>
</dbReference>
<name>A0A250F4L7_CAPSP</name>
<protein>
    <submittedName>
        <fullName evidence="2">Uncharacterized protein</fullName>
    </submittedName>
</protein>
<dbReference type="AlphaFoldDB" id="A0A250F4L7"/>
<evidence type="ECO:0000313" key="2">
    <source>
        <dbReference type="EMBL" id="ATA78916.1"/>
    </source>
</evidence>
<evidence type="ECO:0000256" key="1">
    <source>
        <dbReference type="SAM" id="SignalP"/>
    </source>
</evidence>
<accession>A0A250F4L7</accession>
<keyword evidence="1" id="KW-0732">Signal</keyword>
<feature type="chain" id="PRO_5012761208" evidence="1">
    <location>
        <begin position="23"/>
        <end position="300"/>
    </location>
</feature>
<evidence type="ECO:0000313" key="3">
    <source>
        <dbReference type="Proteomes" id="UP000217334"/>
    </source>
</evidence>
<feature type="signal peptide" evidence="1">
    <location>
        <begin position="1"/>
        <end position="22"/>
    </location>
</feature>
<reference evidence="3" key="1">
    <citation type="submission" date="2017-06" db="EMBL/GenBank/DDBJ databases">
        <title>Capnocytophaga spp. assemblies.</title>
        <authorList>
            <person name="Gulvik C.A."/>
        </authorList>
    </citation>
    <scope>NUCLEOTIDE SEQUENCE [LARGE SCALE GENOMIC DNA]</scope>
    <source>
        <strain evidence="3">H4486</strain>
    </source>
</reference>
<sequence>MKKNIFLIALLVLNLSIAVAQAKNSRKEYTAVDNHTYKKGEILVFGAPARGTQYENIFINDIITTGDYISIFTGGTIEEKSSDNATKEQLSALGNKATIKHFANGIENNKLVVLKLDDKKEIRAFFDKALQNGEIKSQAQDFQTTADKILANAARGQGDGNGTVKSFSPDFEVKILSVVGDKKAQTVTVNLLISHKLVHQRVGINSRCSMFDEAKSKCFDYEGNEYPYKEFGLGNEKSTYQAYNIIPTQVPLKAFVTFRQILPSVQGMSFISIPISYRAEDGGDCASGDLELSNIVIDWK</sequence>